<dbReference type="PIRSF" id="PIRSF026671">
    <property type="entry name" value="AA_dipeptidase"/>
    <property type="match status" value="1"/>
</dbReference>
<evidence type="ECO:0000256" key="10">
    <source>
        <dbReference type="PIRNR" id="PIRNR026671"/>
    </source>
</evidence>
<sequence>MRENGEKLVPASLIPEKILARPEYFLQGLAHSLPECLVREGVLKRLIKAANLLPKGFKLVLLDTYRPVELQKLLFDKYLEEIRQKRPGAGHEELMKLTQRFVALPRSDKGSPSPHLTGGAVDLTICDDQGMVLEMGAGFDETTFRSFTRYLEEKLENKDPLSPDQETALKNRRLLYHVMTAAGFTNLPNEWWHFNYGNQPWACRVSAKGFAPAVYGPARPDFRWA</sequence>
<dbReference type="Proteomes" id="UP000032233">
    <property type="component" value="Unassembled WGS sequence"/>
</dbReference>
<dbReference type="EMBL" id="AZAC01000003">
    <property type="protein sequence ID" value="KIX15341.1"/>
    <property type="molecule type" value="Genomic_DNA"/>
</dbReference>
<reference evidence="11 12" key="1">
    <citation type="submission" date="2013-11" db="EMBL/GenBank/DDBJ databases">
        <title>Metagenomic analysis of a methanogenic consortium involved in long chain n-alkane degradation.</title>
        <authorList>
            <person name="Davidova I.A."/>
            <person name="Callaghan A.V."/>
            <person name="Wawrik B."/>
            <person name="Pruitt S."/>
            <person name="Marks C."/>
            <person name="Duncan K.E."/>
            <person name="Suflita J.M."/>
        </authorList>
    </citation>
    <scope>NUCLEOTIDE SEQUENCE [LARGE SCALE GENOMIC DNA]</scope>
    <source>
        <strain evidence="11 12">SPR</strain>
    </source>
</reference>
<proteinExistence type="inferred from homology"/>
<evidence type="ECO:0000256" key="1">
    <source>
        <dbReference type="ARBA" id="ARBA00001362"/>
    </source>
</evidence>
<dbReference type="InterPro" id="IPR009045">
    <property type="entry name" value="Zn_M74/Hedgehog-like"/>
</dbReference>
<evidence type="ECO:0000256" key="6">
    <source>
        <dbReference type="ARBA" id="ARBA00022997"/>
    </source>
</evidence>
<dbReference type="Gene3D" id="3.30.1380.10">
    <property type="match status" value="1"/>
</dbReference>
<keyword evidence="3 9" id="KW-0479">Metal-binding</keyword>
<keyword evidence="7 9" id="KW-0482">Metalloprotease</keyword>
<dbReference type="PANTHER" id="PTHR43126">
    <property type="entry name" value="D-ALANYL-D-ALANINE DIPEPTIDASE"/>
    <property type="match status" value="1"/>
</dbReference>
<evidence type="ECO:0000256" key="8">
    <source>
        <dbReference type="ARBA" id="ARBA00023316"/>
    </source>
</evidence>
<dbReference type="CDD" id="cd14843">
    <property type="entry name" value="D-Ala-D-Ala_dipeptidase_like"/>
    <property type="match status" value="1"/>
</dbReference>
<dbReference type="Pfam" id="PF01427">
    <property type="entry name" value="Peptidase_M15"/>
    <property type="match status" value="1"/>
</dbReference>
<dbReference type="PATRIC" id="fig|1429043.3.peg.908"/>
<keyword evidence="4 9" id="KW-0378">Hydrolase</keyword>
<dbReference type="FunCoup" id="A0A0D2JHY7">
    <property type="interactions" value="91"/>
</dbReference>
<dbReference type="GO" id="GO:0071555">
    <property type="term" value="P:cell wall organization"/>
    <property type="evidence" value="ECO:0007669"/>
    <property type="project" value="UniProtKB-KW"/>
</dbReference>
<comment type="catalytic activity">
    <reaction evidence="1 9 10">
        <text>D-alanyl-D-alanine + H2O = 2 D-alanine</text>
        <dbReference type="Rhea" id="RHEA:20661"/>
        <dbReference type="ChEBI" id="CHEBI:15377"/>
        <dbReference type="ChEBI" id="CHEBI:57416"/>
        <dbReference type="ChEBI" id="CHEBI:57822"/>
        <dbReference type="EC" id="3.4.13.22"/>
    </reaction>
</comment>
<keyword evidence="12" id="KW-1185">Reference proteome</keyword>
<dbReference type="GO" id="GO:0160237">
    <property type="term" value="F:D-Ala-D-Ala dipeptidase activity"/>
    <property type="evidence" value="ECO:0007669"/>
    <property type="project" value="UniProtKB-EC"/>
</dbReference>
<comment type="function">
    <text evidence="9 10">Catalyzes hydrolysis of the D-alanyl-D-alanine dipeptide.</text>
</comment>
<dbReference type="GO" id="GO:0008270">
    <property type="term" value="F:zinc ion binding"/>
    <property type="evidence" value="ECO:0007669"/>
    <property type="project" value="UniProtKB-UniRule"/>
</dbReference>
<feature type="binding site" evidence="9">
    <location>
        <position position="193"/>
    </location>
    <ligand>
        <name>Zn(2+)</name>
        <dbReference type="ChEBI" id="CHEBI:29105"/>
        <note>catalytic</note>
    </ligand>
</feature>
<dbReference type="HAMAP" id="MF_01924">
    <property type="entry name" value="A_A_dipeptidase"/>
    <property type="match status" value="1"/>
</dbReference>
<comment type="caution">
    <text evidence="11">The sequence shown here is derived from an EMBL/GenBank/DDBJ whole genome shotgun (WGS) entry which is preliminary data.</text>
</comment>
<dbReference type="AlphaFoldDB" id="A0A0D2JHY7"/>
<dbReference type="PANTHER" id="PTHR43126:SF2">
    <property type="entry name" value="D-ALANYL-D-ALANINE DIPEPTIDASE"/>
    <property type="match status" value="1"/>
</dbReference>
<name>A0A0D2JHY7_9BACT</name>
<evidence type="ECO:0000313" key="11">
    <source>
        <dbReference type="EMBL" id="KIX15341.1"/>
    </source>
</evidence>
<dbReference type="SUPFAM" id="SSF55166">
    <property type="entry name" value="Hedgehog/DD-peptidase"/>
    <property type="match status" value="1"/>
</dbReference>
<dbReference type="STRING" id="1429043.X474_04270"/>
<gene>
    <name evidence="11" type="ORF">X474_04270</name>
</gene>
<keyword evidence="6 9" id="KW-0224">Dipeptidase</keyword>
<feature type="site" description="Transition state stabilizer" evidence="9">
    <location>
        <position position="66"/>
    </location>
</feature>
<feature type="binding site" evidence="9">
    <location>
        <position position="122"/>
    </location>
    <ligand>
        <name>Zn(2+)</name>
        <dbReference type="ChEBI" id="CHEBI:29105"/>
        <note>catalytic</note>
    </ligand>
</feature>
<evidence type="ECO:0000313" key="12">
    <source>
        <dbReference type="Proteomes" id="UP000032233"/>
    </source>
</evidence>
<evidence type="ECO:0000256" key="9">
    <source>
        <dbReference type="HAMAP-Rule" id="MF_01924"/>
    </source>
</evidence>
<keyword evidence="8 10" id="KW-0961">Cell wall biogenesis/degradation</keyword>
<comment type="similarity">
    <text evidence="9 10">Belongs to the peptidase M15D family.</text>
</comment>
<feature type="active site" description="Proton donor/acceptor" evidence="9">
    <location>
        <position position="190"/>
    </location>
</feature>
<accession>A0A0D2JHY7</accession>
<evidence type="ECO:0000256" key="2">
    <source>
        <dbReference type="ARBA" id="ARBA00022670"/>
    </source>
</evidence>
<dbReference type="GO" id="GO:0006508">
    <property type="term" value="P:proteolysis"/>
    <property type="evidence" value="ECO:0007669"/>
    <property type="project" value="UniProtKB-KW"/>
</dbReference>
<dbReference type="InterPro" id="IPR000755">
    <property type="entry name" value="A_A_dipeptidase"/>
</dbReference>
<dbReference type="InParanoid" id="A0A0D2JHY7"/>
<keyword evidence="2 9" id="KW-0645">Protease</keyword>
<evidence type="ECO:0000256" key="3">
    <source>
        <dbReference type="ARBA" id="ARBA00022723"/>
    </source>
</evidence>
<evidence type="ECO:0000256" key="5">
    <source>
        <dbReference type="ARBA" id="ARBA00022833"/>
    </source>
</evidence>
<evidence type="ECO:0000256" key="4">
    <source>
        <dbReference type="ARBA" id="ARBA00022801"/>
    </source>
</evidence>
<feature type="binding site" evidence="9">
    <location>
        <position position="115"/>
    </location>
    <ligand>
        <name>Zn(2+)</name>
        <dbReference type="ChEBI" id="CHEBI:29105"/>
        <note>catalytic</note>
    </ligand>
</feature>
<organism evidence="11 12">
    <name type="scientific">Dethiosulfatarculus sandiegensis</name>
    <dbReference type="NCBI Taxonomy" id="1429043"/>
    <lineage>
        <taxon>Bacteria</taxon>
        <taxon>Pseudomonadati</taxon>
        <taxon>Thermodesulfobacteriota</taxon>
        <taxon>Desulfarculia</taxon>
        <taxon>Desulfarculales</taxon>
        <taxon>Desulfarculaceae</taxon>
        <taxon>Dethiosulfatarculus</taxon>
    </lineage>
</organism>
<dbReference type="GO" id="GO:0008237">
    <property type="term" value="F:metallopeptidase activity"/>
    <property type="evidence" value="ECO:0007669"/>
    <property type="project" value="UniProtKB-KW"/>
</dbReference>
<dbReference type="EC" id="3.4.13.22" evidence="9 10"/>
<evidence type="ECO:0000256" key="7">
    <source>
        <dbReference type="ARBA" id="ARBA00023049"/>
    </source>
</evidence>
<keyword evidence="5 9" id="KW-0862">Zinc</keyword>
<comment type="cofactor">
    <cofactor evidence="9">
        <name>Zn(2+)</name>
        <dbReference type="ChEBI" id="CHEBI:29105"/>
    </cofactor>
    <text evidence="9">Binds 1 zinc ion per subunit.</text>
</comment>
<protein>
    <recommendedName>
        <fullName evidence="9 10">D-alanyl-D-alanine dipeptidase</fullName>
        <shortName evidence="9 10">D-Ala-D-Ala dipeptidase</shortName>
        <ecNumber evidence="9 10">3.4.13.22</ecNumber>
    </recommendedName>
</protein>